<proteinExistence type="predicted"/>
<comment type="caution">
    <text evidence="1">The sequence shown here is derived from an EMBL/GenBank/DDBJ whole genome shotgun (WGS) entry which is preliminary data.</text>
</comment>
<organism evidence="1 2">
    <name type="scientific">Botryotinia convoluta</name>
    <dbReference type="NCBI Taxonomy" id="54673"/>
    <lineage>
        <taxon>Eukaryota</taxon>
        <taxon>Fungi</taxon>
        <taxon>Dikarya</taxon>
        <taxon>Ascomycota</taxon>
        <taxon>Pezizomycotina</taxon>
        <taxon>Leotiomycetes</taxon>
        <taxon>Helotiales</taxon>
        <taxon>Sclerotiniaceae</taxon>
        <taxon>Botryotinia</taxon>
    </lineage>
</organism>
<keyword evidence="2" id="KW-1185">Reference proteome</keyword>
<dbReference type="EMBL" id="PQXN01000080">
    <property type="protein sequence ID" value="TGO56249.1"/>
    <property type="molecule type" value="Genomic_DNA"/>
</dbReference>
<gene>
    <name evidence="1" type="ORF">BCON_0080g00050</name>
</gene>
<accession>A0A4Z1I3J4</accession>
<protein>
    <submittedName>
        <fullName evidence="1">Uncharacterized protein</fullName>
    </submittedName>
</protein>
<dbReference type="AlphaFoldDB" id="A0A4Z1I3J4"/>
<reference evidence="1 2" key="1">
    <citation type="submission" date="2017-12" db="EMBL/GenBank/DDBJ databases">
        <title>Comparative genomics of Botrytis spp.</title>
        <authorList>
            <person name="Valero-Jimenez C.A."/>
            <person name="Tapia P."/>
            <person name="Veloso J."/>
            <person name="Silva-Moreno E."/>
            <person name="Staats M."/>
            <person name="Valdes J.H."/>
            <person name="Van Kan J.A.L."/>
        </authorList>
    </citation>
    <scope>NUCLEOTIDE SEQUENCE [LARGE SCALE GENOMIC DNA]</scope>
    <source>
        <strain evidence="1 2">MUCL11595</strain>
    </source>
</reference>
<evidence type="ECO:0000313" key="1">
    <source>
        <dbReference type="EMBL" id="TGO56249.1"/>
    </source>
</evidence>
<evidence type="ECO:0000313" key="2">
    <source>
        <dbReference type="Proteomes" id="UP000297527"/>
    </source>
</evidence>
<dbReference type="Proteomes" id="UP000297527">
    <property type="component" value="Unassembled WGS sequence"/>
</dbReference>
<name>A0A4Z1I3J4_9HELO</name>
<sequence>MRKKAIALITTGFPISIKPKSHSGSITFALLVQHTVNILKPSQNLHPEIYKYISTIAFINLSPNKVHPRPYYNFDSENSKLQQFGLWVQLGDGNATGFWVEESDIMVSAKTSKSSQQKRKTNIILLYDTILEKRNGGESLQLYDTSTCCAPAAASGAAVEAASTIGMNDEWKGDIYSGDDYQGRRDQVMGLVLSWLGLVRSKAYRTDPDPSIEEL</sequence>